<comment type="caution">
    <text evidence="2">The sequence shown here is derived from an EMBL/GenBank/DDBJ whole genome shotgun (WGS) entry which is preliminary data.</text>
</comment>
<organism evidence="2 3">
    <name type="scientific">Aphanomyces astaci</name>
    <name type="common">Crayfish plague agent</name>
    <dbReference type="NCBI Taxonomy" id="112090"/>
    <lineage>
        <taxon>Eukaryota</taxon>
        <taxon>Sar</taxon>
        <taxon>Stramenopiles</taxon>
        <taxon>Oomycota</taxon>
        <taxon>Saprolegniomycetes</taxon>
        <taxon>Saprolegniales</taxon>
        <taxon>Verrucalvaceae</taxon>
        <taxon>Aphanomyces</taxon>
    </lineage>
</organism>
<dbReference type="AlphaFoldDB" id="A0A397BQ17"/>
<feature type="transmembrane region" description="Helical" evidence="1">
    <location>
        <begin position="163"/>
        <end position="186"/>
    </location>
</feature>
<evidence type="ECO:0000313" key="2">
    <source>
        <dbReference type="EMBL" id="RHY21885.1"/>
    </source>
</evidence>
<dbReference type="EMBL" id="QUSZ01002527">
    <property type="protein sequence ID" value="RHY21885.1"/>
    <property type="molecule type" value="Genomic_DNA"/>
</dbReference>
<dbReference type="VEuPathDB" id="FungiDB:H257_16226"/>
<name>A0A397BQ17_APHAT</name>
<reference evidence="2 3" key="1">
    <citation type="submission" date="2018-08" db="EMBL/GenBank/DDBJ databases">
        <title>Aphanomyces genome sequencing and annotation.</title>
        <authorList>
            <person name="Minardi D."/>
            <person name="Oidtmann B."/>
            <person name="Van Der Giezen M."/>
            <person name="Studholme D.J."/>
        </authorList>
    </citation>
    <scope>NUCLEOTIDE SEQUENCE [LARGE SCALE GENOMIC DNA]</scope>
    <source>
        <strain evidence="2 3">Kv</strain>
    </source>
</reference>
<keyword evidence="1" id="KW-0472">Membrane</keyword>
<dbReference type="Proteomes" id="UP000265427">
    <property type="component" value="Unassembled WGS sequence"/>
</dbReference>
<sequence length="190" mass="21869">SYNVTLEVEAQVFELFANECSSLKPRNAETPVDIHTVWWPDYSTYTLVIPARDLFMEPRSMWSCFAMENEHMRNTLGFRKERFIPLHFERKPQKKATDKRDDTQYATYQKVLMFKHNTQHRAGMGGELRQLLGSEASRQADPESQGAVHLESQRAKLEDSTDYAYKSVFLAVLVVALSALTIFVSAEVIE</sequence>
<proteinExistence type="predicted"/>
<gene>
    <name evidence="2" type="ORF">DYB36_011601</name>
</gene>
<evidence type="ECO:0000313" key="3">
    <source>
        <dbReference type="Proteomes" id="UP000265427"/>
    </source>
</evidence>
<evidence type="ECO:0000256" key="1">
    <source>
        <dbReference type="SAM" id="Phobius"/>
    </source>
</evidence>
<keyword evidence="1" id="KW-1133">Transmembrane helix</keyword>
<feature type="non-terminal residue" evidence="2">
    <location>
        <position position="1"/>
    </location>
</feature>
<keyword evidence="1" id="KW-0812">Transmembrane</keyword>
<protein>
    <submittedName>
        <fullName evidence="2">Uncharacterized protein</fullName>
    </submittedName>
</protein>
<accession>A0A397BQ17</accession>